<dbReference type="Proteomes" id="UP000186098">
    <property type="component" value="Unassembled WGS sequence"/>
</dbReference>
<keyword evidence="1" id="KW-0812">Transmembrane</keyword>
<feature type="transmembrane region" description="Helical" evidence="1">
    <location>
        <begin position="27"/>
        <end position="47"/>
    </location>
</feature>
<dbReference type="Pfam" id="PF11511">
    <property type="entry name" value="RhodobacterPufX"/>
    <property type="match status" value="1"/>
</dbReference>
<organism evidence="2 3">
    <name type="scientific">Phaeovulum vinaykumarii</name>
    <dbReference type="NCBI Taxonomy" id="407234"/>
    <lineage>
        <taxon>Bacteria</taxon>
        <taxon>Pseudomonadati</taxon>
        <taxon>Pseudomonadota</taxon>
        <taxon>Alphaproteobacteria</taxon>
        <taxon>Rhodobacterales</taxon>
        <taxon>Paracoccaceae</taxon>
        <taxon>Phaeovulum</taxon>
    </lineage>
</organism>
<proteinExistence type="predicted"/>
<keyword evidence="1" id="KW-1133">Transmembrane helix</keyword>
<dbReference type="EMBL" id="FTOM01000001">
    <property type="protein sequence ID" value="SIS55884.1"/>
    <property type="molecule type" value="Genomic_DNA"/>
</dbReference>
<dbReference type="STRING" id="407234.SAMN05421795_101565"/>
<reference evidence="3" key="1">
    <citation type="submission" date="2017-01" db="EMBL/GenBank/DDBJ databases">
        <authorList>
            <person name="Varghese N."/>
            <person name="Submissions S."/>
        </authorList>
    </citation>
    <scope>NUCLEOTIDE SEQUENCE [LARGE SCALE GENOMIC DNA]</scope>
    <source>
        <strain evidence="3">DSM 18714</strain>
    </source>
</reference>
<dbReference type="InterPro" id="IPR020169">
    <property type="entry name" value="Intrinsic_membrane_PufX"/>
</dbReference>
<keyword evidence="3" id="KW-1185">Reference proteome</keyword>
<dbReference type="RefSeq" id="WP_076363364.1">
    <property type="nucleotide sequence ID" value="NZ_FTOM01000001.1"/>
</dbReference>
<dbReference type="AlphaFoldDB" id="A0A1N7K366"/>
<keyword evidence="1" id="KW-0472">Membrane</keyword>
<sequence length="73" mass="8101">MAEKHYLEGATKADMAKLAATEMGKGMGYSAIVFVGVTFFVLFFTFFGSFMSERTREAPYPNTIFPVNVMDGK</sequence>
<evidence type="ECO:0000313" key="3">
    <source>
        <dbReference type="Proteomes" id="UP000186098"/>
    </source>
</evidence>
<evidence type="ECO:0000313" key="2">
    <source>
        <dbReference type="EMBL" id="SIS55884.1"/>
    </source>
</evidence>
<dbReference type="Gene3D" id="1.20.5.920">
    <property type="entry name" value="rhodobacter sphaeroides pufx membrane protein"/>
    <property type="match status" value="1"/>
</dbReference>
<gene>
    <name evidence="2" type="ORF">SAMN05421795_101565</name>
</gene>
<protein>
    <submittedName>
        <fullName evidence="2">Intrinsic membrane protein PufX</fullName>
    </submittedName>
</protein>
<accession>A0A1N7K366</accession>
<name>A0A1N7K366_9RHOB</name>
<evidence type="ECO:0000256" key="1">
    <source>
        <dbReference type="SAM" id="Phobius"/>
    </source>
</evidence>